<comment type="caution">
    <text evidence="1">The sequence shown here is derived from an EMBL/GenBank/DDBJ whole genome shotgun (WGS) entry which is preliminary data.</text>
</comment>
<dbReference type="Proteomes" id="UP000321083">
    <property type="component" value="Unassembled WGS sequence"/>
</dbReference>
<sequence length="220" mass="24185">MSQVVPPSFLFQYALPMVRADQLPGSTGSKDSALRLPAAATVFLPAQLNTPDIPWTLKAAWNTDGLGFEIRLRKKSFPPAGRWSAVQSSDRVMILLDTRPAVGLQRATEFCSLLTVLPLDDDADDQPSARFIEIAQQRTTRVAQDPRRCRLETVLASDGYTLSVWIPGSQLPGFAELAETRALGLYVIIEDSELGQLPMSVGGDFPIAWNPSLWTRMELA</sequence>
<name>A0A5C6M488_9PLAN</name>
<reference evidence="1 2" key="2">
    <citation type="submission" date="2019-08" db="EMBL/GenBank/DDBJ databases">
        <authorList>
            <person name="Henke P."/>
        </authorList>
    </citation>
    <scope>NUCLEOTIDE SEQUENCE [LARGE SCALE GENOMIC DNA]</scope>
    <source>
        <strain evidence="1">Phe10_nw2017</strain>
    </source>
</reference>
<reference evidence="1 2" key="1">
    <citation type="submission" date="2019-08" db="EMBL/GenBank/DDBJ databases">
        <title>100 year-old enigma solved: identification of Planctomyces bekefii, the type genus and species of the phylum Planctomycetes.</title>
        <authorList>
            <person name="Svetlana D.N."/>
            <person name="Overmann J."/>
        </authorList>
    </citation>
    <scope>NUCLEOTIDE SEQUENCE [LARGE SCALE GENOMIC DNA]</scope>
    <source>
        <strain evidence="1">Phe10_nw2017</strain>
    </source>
</reference>
<keyword evidence="2" id="KW-1185">Reference proteome</keyword>
<proteinExistence type="predicted"/>
<gene>
    <name evidence="1" type="ORF">E3A20_14830</name>
</gene>
<dbReference type="AlphaFoldDB" id="A0A5C6M488"/>
<accession>A0A5C6M488</accession>
<dbReference type="EMBL" id="SRHE01000290">
    <property type="protein sequence ID" value="TWW09388.1"/>
    <property type="molecule type" value="Genomic_DNA"/>
</dbReference>
<dbReference type="CDD" id="cd00241">
    <property type="entry name" value="DOMON_like"/>
    <property type="match status" value="1"/>
</dbReference>
<organism evidence="1 2">
    <name type="scientific">Planctomyces bekefii</name>
    <dbReference type="NCBI Taxonomy" id="1653850"/>
    <lineage>
        <taxon>Bacteria</taxon>
        <taxon>Pseudomonadati</taxon>
        <taxon>Planctomycetota</taxon>
        <taxon>Planctomycetia</taxon>
        <taxon>Planctomycetales</taxon>
        <taxon>Planctomycetaceae</taxon>
        <taxon>Planctomyces</taxon>
    </lineage>
</organism>
<protein>
    <recommendedName>
        <fullName evidence="3">Carbohydrate-binding domain-containing protein</fullName>
    </recommendedName>
</protein>
<evidence type="ECO:0008006" key="3">
    <source>
        <dbReference type="Google" id="ProtNLM"/>
    </source>
</evidence>
<evidence type="ECO:0000313" key="1">
    <source>
        <dbReference type="EMBL" id="TWW09388.1"/>
    </source>
</evidence>
<evidence type="ECO:0000313" key="2">
    <source>
        <dbReference type="Proteomes" id="UP000321083"/>
    </source>
</evidence>